<reference evidence="2" key="1">
    <citation type="submission" date="2021-04" db="EMBL/GenBank/DDBJ databases">
        <title>Sinoanaerobacter chloroacetimidivorans sp. nov., an obligate anaerobic bacterium isolated from anaerobic sludge.</title>
        <authorList>
            <person name="Bao Y."/>
        </authorList>
    </citation>
    <scope>NUCLEOTIDE SEQUENCE</scope>
    <source>
        <strain evidence="2">BAD-6</strain>
    </source>
</reference>
<protein>
    <submittedName>
        <fullName evidence="2">DUF3870 domain-containing protein</fullName>
    </submittedName>
</protein>
<dbReference type="Pfam" id="PF12986">
    <property type="entry name" value="DUF3870"/>
    <property type="match status" value="1"/>
</dbReference>
<evidence type="ECO:0000259" key="1">
    <source>
        <dbReference type="Pfam" id="PF12986"/>
    </source>
</evidence>
<reference evidence="2" key="2">
    <citation type="submission" date="2021-04" db="EMBL/GenBank/DDBJ databases">
        <authorList>
            <person name="Liu J."/>
        </authorList>
    </citation>
    <scope>NUCLEOTIDE SEQUENCE</scope>
    <source>
        <strain evidence="2">BAD-6</strain>
    </source>
</reference>
<dbReference type="EMBL" id="JAGSND010000040">
    <property type="protein sequence ID" value="MBR0600632.1"/>
    <property type="molecule type" value="Genomic_DNA"/>
</dbReference>
<accession>A0A8J7W464</accession>
<comment type="caution">
    <text evidence="2">The sequence shown here is derived from an EMBL/GenBank/DDBJ whole genome shotgun (WGS) entry which is preliminary data.</text>
</comment>
<dbReference type="InterPro" id="IPR024617">
    <property type="entry name" value="DUF3870"/>
</dbReference>
<dbReference type="Proteomes" id="UP000675664">
    <property type="component" value="Unassembled WGS sequence"/>
</dbReference>
<sequence length="112" mass="12988">MKQYSENSIYLSAYAKLPSEMPSAEMYKALDIGLVINWETGEIEDASITLLTDEARSFLKQIIVGYNIDKNAIEPLLERIKKRYLGASQKAVCVILKLIYEKYINWRQEHKK</sequence>
<keyword evidence="3" id="KW-1185">Reference proteome</keyword>
<dbReference type="AlphaFoldDB" id="A0A8J7W464"/>
<proteinExistence type="predicted"/>
<dbReference type="RefSeq" id="WP_227020715.1">
    <property type="nucleotide sequence ID" value="NZ_JAGSND010000040.1"/>
</dbReference>
<gene>
    <name evidence="2" type="ORF">KCX82_22440</name>
</gene>
<organism evidence="2 3">
    <name type="scientific">Sinanaerobacter chloroacetimidivorans</name>
    <dbReference type="NCBI Taxonomy" id="2818044"/>
    <lineage>
        <taxon>Bacteria</taxon>
        <taxon>Bacillati</taxon>
        <taxon>Bacillota</taxon>
        <taxon>Clostridia</taxon>
        <taxon>Peptostreptococcales</taxon>
        <taxon>Anaerovoracaceae</taxon>
        <taxon>Sinanaerobacter</taxon>
    </lineage>
</organism>
<evidence type="ECO:0000313" key="2">
    <source>
        <dbReference type="EMBL" id="MBR0600632.1"/>
    </source>
</evidence>
<evidence type="ECO:0000313" key="3">
    <source>
        <dbReference type="Proteomes" id="UP000675664"/>
    </source>
</evidence>
<feature type="domain" description="DUF3870" evidence="1">
    <location>
        <begin position="12"/>
        <end position="103"/>
    </location>
</feature>
<name>A0A8J7W464_9FIRM</name>